<reference evidence="2 3" key="1">
    <citation type="submission" date="2021-04" db="EMBL/GenBank/DDBJ databases">
        <title>Draft genome sequence of Paenibacillus cisolokensis, LC2-13A.</title>
        <authorList>
            <person name="Uke A."/>
            <person name="Chhe C."/>
            <person name="Baramee S."/>
            <person name="Kosugi A."/>
        </authorList>
    </citation>
    <scope>NUCLEOTIDE SEQUENCE [LARGE SCALE GENOMIC DNA]</scope>
    <source>
        <strain evidence="2 3">LC2-13A</strain>
    </source>
</reference>
<dbReference type="InterPro" id="IPR006059">
    <property type="entry name" value="SBP"/>
</dbReference>
<gene>
    <name evidence="2" type="primary">ypcG</name>
    <name evidence="2" type="ORF">PACILC2_49460</name>
</gene>
<organism evidence="2 3">
    <name type="scientific">Paenibacillus cisolokensis</name>
    <dbReference type="NCBI Taxonomy" id="1658519"/>
    <lineage>
        <taxon>Bacteria</taxon>
        <taxon>Bacillati</taxon>
        <taxon>Bacillota</taxon>
        <taxon>Bacilli</taxon>
        <taxon>Bacillales</taxon>
        <taxon>Paenibacillaceae</taxon>
        <taxon>Paenibacillus</taxon>
    </lineage>
</organism>
<dbReference type="InterPro" id="IPR022627">
    <property type="entry name" value="DUF3502"/>
</dbReference>
<dbReference type="Pfam" id="PF12010">
    <property type="entry name" value="DUF3502"/>
    <property type="match status" value="1"/>
</dbReference>
<dbReference type="PROSITE" id="PS51257">
    <property type="entry name" value="PROKAR_LIPOPROTEIN"/>
    <property type="match status" value="1"/>
</dbReference>
<dbReference type="PANTHER" id="PTHR43649">
    <property type="entry name" value="ARABINOSE-BINDING PROTEIN-RELATED"/>
    <property type="match status" value="1"/>
</dbReference>
<sequence length="512" mass="58191">MAKRMYLGLARLSGLWLLLLLGGCLYNPGDEQGNSAPLEADPSVTLKIMVPGERSPDFDLVMQEAERRMTGTVNVKIEMEFVPWNDFGTRSQVALASGEEIDLIFDAPWLHLNEMIASGYYEPLDVLLEQYGETIVTKRPRQMWDANRFGGKVMAIPLGVSHVMSHSYYVRKDIREKLGVPPIRDYEDLIRFAYLVKAREPGLAPFIAGGTRSQQLYSQATFRHYHDSENRIRPTQALKSSLMLYYQHNDGKVHNVFKEPDSPVRRWVKEARRLYVDGVMHKDVLGIKDFQEPGLVGRVAIFPTGSFGVSSVAGQTLKEHVPEGEFESVTFFDDTPGANISDFSQWNFIAVPVVSRHKEEAIRFLNWANEKPNYDLLAYGIQGMHWEPVEGNKTKTISTRYNQPAFVWIWNPGDDRIGAGNEGTERLVRFIRDAANFTPDVLTGFEFVSGPVQAELDRYNRIEAKYYTPLFNGVLDPDTAWEQFEAEAGPALERIANELQRQVDQFLANKKK</sequence>
<protein>
    <submittedName>
        <fullName evidence="2">ABC transporter substrate-binding protein</fullName>
    </submittedName>
</protein>
<dbReference type="RefSeq" id="WP_244863745.1">
    <property type="nucleotide sequence ID" value="NZ_BOVJ01000177.1"/>
</dbReference>
<accession>A0ABQ4NEH7</accession>
<proteinExistence type="predicted"/>
<evidence type="ECO:0000313" key="3">
    <source>
        <dbReference type="Proteomes" id="UP000680304"/>
    </source>
</evidence>
<keyword evidence="3" id="KW-1185">Reference proteome</keyword>
<feature type="domain" description="DUF3502" evidence="1">
    <location>
        <begin position="442"/>
        <end position="508"/>
    </location>
</feature>
<dbReference type="EMBL" id="BOVJ01000177">
    <property type="protein sequence ID" value="GIQ66378.1"/>
    <property type="molecule type" value="Genomic_DNA"/>
</dbReference>
<dbReference type="Pfam" id="PF01547">
    <property type="entry name" value="SBP_bac_1"/>
    <property type="match status" value="1"/>
</dbReference>
<evidence type="ECO:0000259" key="1">
    <source>
        <dbReference type="Pfam" id="PF12010"/>
    </source>
</evidence>
<comment type="caution">
    <text evidence="2">The sequence shown here is derived from an EMBL/GenBank/DDBJ whole genome shotgun (WGS) entry which is preliminary data.</text>
</comment>
<dbReference type="Proteomes" id="UP000680304">
    <property type="component" value="Unassembled WGS sequence"/>
</dbReference>
<dbReference type="PANTHER" id="PTHR43649:SF17">
    <property type="entry name" value="ABC TRANSPORTER SOLUTE BINDING PROTEIN-SUGAR TRANSPORT"/>
    <property type="match status" value="1"/>
</dbReference>
<name>A0ABQ4NEH7_9BACL</name>
<evidence type="ECO:0000313" key="2">
    <source>
        <dbReference type="EMBL" id="GIQ66378.1"/>
    </source>
</evidence>
<dbReference type="SUPFAM" id="SSF53850">
    <property type="entry name" value="Periplasmic binding protein-like II"/>
    <property type="match status" value="1"/>
</dbReference>
<dbReference type="InterPro" id="IPR050490">
    <property type="entry name" value="Bact_solute-bd_prot1"/>
</dbReference>
<dbReference type="Gene3D" id="3.40.190.10">
    <property type="entry name" value="Periplasmic binding protein-like II"/>
    <property type="match status" value="1"/>
</dbReference>